<accession>A0A2I1H5K7</accession>
<dbReference type="AlphaFoldDB" id="A0A2I1H5K7"/>
<keyword evidence="1" id="KW-1133">Transmembrane helix</keyword>
<keyword evidence="1" id="KW-0472">Membrane</keyword>
<keyword evidence="1" id="KW-0812">Transmembrane</keyword>
<proteinExistence type="predicted"/>
<feature type="transmembrane region" description="Helical" evidence="1">
    <location>
        <begin position="28"/>
        <end position="47"/>
    </location>
</feature>
<evidence type="ECO:0000313" key="3">
    <source>
        <dbReference type="Proteomes" id="UP000234323"/>
    </source>
</evidence>
<reference evidence="2 3" key="1">
    <citation type="submission" date="2015-10" db="EMBL/GenBank/DDBJ databases">
        <title>Genome analyses suggest a sexual origin of heterokaryosis in a supposedly ancient asexual fungus.</title>
        <authorList>
            <person name="Ropars J."/>
            <person name="Sedzielewska K."/>
            <person name="Noel J."/>
            <person name="Charron P."/>
            <person name="Farinelli L."/>
            <person name="Marton T."/>
            <person name="Kruger M."/>
            <person name="Pelin A."/>
            <person name="Brachmann A."/>
            <person name="Corradi N."/>
        </authorList>
    </citation>
    <scope>NUCLEOTIDE SEQUENCE [LARGE SCALE GENOMIC DNA]</scope>
    <source>
        <strain evidence="2 3">A4</strain>
    </source>
</reference>
<organism evidence="2 3">
    <name type="scientific">Rhizophagus irregularis</name>
    <dbReference type="NCBI Taxonomy" id="588596"/>
    <lineage>
        <taxon>Eukaryota</taxon>
        <taxon>Fungi</taxon>
        <taxon>Fungi incertae sedis</taxon>
        <taxon>Mucoromycota</taxon>
        <taxon>Glomeromycotina</taxon>
        <taxon>Glomeromycetes</taxon>
        <taxon>Glomerales</taxon>
        <taxon>Glomeraceae</taxon>
        <taxon>Rhizophagus</taxon>
    </lineage>
</organism>
<evidence type="ECO:0000256" key="1">
    <source>
        <dbReference type="SAM" id="Phobius"/>
    </source>
</evidence>
<comment type="caution">
    <text evidence="2">The sequence shown here is derived from an EMBL/GenBank/DDBJ whole genome shotgun (WGS) entry which is preliminary data.</text>
</comment>
<keyword evidence="3" id="KW-1185">Reference proteome</keyword>
<dbReference type="Proteomes" id="UP000234323">
    <property type="component" value="Unassembled WGS sequence"/>
</dbReference>
<sequence length="100" mass="12259">MDVWYSLRVRLILPRYTSRYNMNAFAELYYMKMAEAFIFLDISWVWYSLRVRLILLRYVLEYDMKPSSELLYKKLEEGYTFPRYVSGDIQGILLQNLYIK</sequence>
<evidence type="ECO:0000313" key="2">
    <source>
        <dbReference type="EMBL" id="PKY54156.1"/>
    </source>
</evidence>
<gene>
    <name evidence="2" type="ORF">RhiirA4_472805</name>
</gene>
<protein>
    <submittedName>
        <fullName evidence="2">Uncharacterized protein</fullName>
    </submittedName>
</protein>
<dbReference type="EMBL" id="LLXI01001544">
    <property type="protein sequence ID" value="PKY54156.1"/>
    <property type="molecule type" value="Genomic_DNA"/>
</dbReference>
<name>A0A2I1H5K7_9GLOM</name>